<dbReference type="PROSITE" id="PS51725">
    <property type="entry name" value="ABM"/>
    <property type="match status" value="1"/>
</dbReference>
<keyword evidence="3" id="KW-0560">Oxidoreductase</keyword>
<proteinExistence type="predicted"/>
<evidence type="ECO:0000256" key="1">
    <source>
        <dbReference type="SAM" id="MobiDB-lite"/>
    </source>
</evidence>
<keyword evidence="4" id="KW-1185">Reference proteome</keyword>
<feature type="domain" description="ABM" evidence="2">
    <location>
        <begin position="3"/>
        <end position="92"/>
    </location>
</feature>
<feature type="compositionally biased region" description="Basic and acidic residues" evidence="1">
    <location>
        <begin position="79"/>
        <end position="98"/>
    </location>
</feature>
<dbReference type="RefSeq" id="WP_038607133.1">
    <property type="nucleotide sequence ID" value="NZ_CP008944.1"/>
</dbReference>
<protein>
    <submittedName>
        <fullName evidence="3">Antibiotic biosynthesis monooxygenase</fullName>
    </submittedName>
</protein>
<dbReference type="InterPro" id="IPR050404">
    <property type="entry name" value="Heme-degrading_MO"/>
</dbReference>
<dbReference type="InterPro" id="IPR007138">
    <property type="entry name" value="ABM_dom"/>
</dbReference>
<dbReference type="PANTHER" id="PTHR34474">
    <property type="entry name" value="SIGNAL TRANSDUCTION PROTEIN TRAP"/>
    <property type="match status" value="1"/>
</dbReference>
<dbReference type="Proteomes" id="UP000028504">
    <property type="component" value="Chromosome"/>
</dbReference>
<dbReference type="PANTHER" id="PTHR34474:SF2">
    <property type="entry name" value="SIGNAL TRANSDUCTION PROTEIN TRAP"/>
    <property type="match status" value="1"/>
</dbReference>
<evidence type="ECO:0000259" key="2">
    <source>
        <dbReference type="PROSITE" id="PS51725"/>
    </source>
</evidence>
<dbReference type="SUPFAM" id="SSF54909">
    <property type="entry name" value="Dimeric alpha+beta barrel"/>
    <property type="match status" value="1"/>
</dbReference>
<sequence length="120" mass="13501">MSIVKINALTVPEEARASLEERFANRLHAVDKQPGFGGFQLLRPTAGEDRYFVVTWWDSNEAYENWVNGKDFARSHSDVKDAGESAHGKVDVEADEHAKRRPAAVRSEILEFDVVLDSTK</sequence>
<organism evidence="3 4">
    <name type="scientific">Corynebacterium atypicum</name>
    <dbReference type="NCBI Taxonomy" id="191610"/>
    <lineage>
        <taxon>Bacteria</taxon>
        <taxon>Bacillati</taxon>
        <taxon>Actinomycetota</taxon>
        <taxon>Actinomycetes</taxon>
        <taxon>Mycobacteriales</taxon>
        <taxon>Corynebacteriaceae</taxon>
        <taxon>Corynebacterium</taxon>
    </lineage>
</organism>
<name>A0ABN4DEU6_9CORY</name>
<dbReference type="EMBL" id="CP008944">
    <property type="protein sequence ID" value="AIG64861.1"/>
    <property type="molecule type" value="Genomic_DNA"/>
</dbReference>
<evidence type="ECO:0000313" key="3">
    <source>
        <dbReference type="EMBL" id="AIG64861.1"/>
    </source>
</evidence>
<feature type="region of interest" description="Disordered" evidence="1">
    <location>
        <begin position="79"/>
        <end position="99"/>
    </location>
</feature>
<gene>
    <name evidence="3" type="ORF">CATYP_10245</name>
</gene>
<evidence type="ECO:0000313" key="4">
    <source>
        <dbReference type="Proteomes" id="UP000028504"/>
    </source>
</evidence>
<dbReference type="InterPro" id="IPR011008">
    <property type="entry name" value="Dimeric_a/b-barrel"/>
</dbReference>
<dbReference type="GO" id="GO:0004497">
    <property type="term" value="F:monooxygenase activity"/>
    <property type="evidence" value="ECO:0007669"/>
    <property type="project" value="UniProtKB-KW"/>
</dbReference>
<dbReference type="Gene3D" id="3.30.70.100">
    <property type="match status" value="1"/>
</dbReference>
<accession>A0ABN4DEU6</accession>
<dbReference type="Pfam" id="PF03992">
    <property type="entry name" value="ABM"/>
    <property type="match status" value="1"/>
</dbReference>
<keyword evidence="3" id="KW-0503">Monooxygenase</keyword>
<reference evidence="3 4" key="1">
    <citation type="submission" date="2014-07" db="EMBL/GenBank/DDBJ databases">
        <title>Complete genome sequence of Corynebacterium atypicum DSM 44849: identifiction of the mycolic acid biosynthesis genes.</title>
        <authorList>
            <person name="Tippelt A."/>
            <person name="Mollmann S."/>
            <person name="Albersmeier A."/>
            <person name="Jaenicke S."/>
            <person name="Ruckert C."/>
            <person name="Tauch A."/>
        </authorList>
    </citation>
    <scope>NUCLEOTIDE SEQUENCE [LARGE SCALE GENOMIC DNA]</scope>
    <source>
        <strain evidence="3 4">R2070</strain>
    </source>
</reference>